<keyword evidence="8" id="KW-0732">Signal</keyword>
<evidence type="ECO:0000313" key="10">
    <source>
        <dbReference type="Proteomes" id="UP000295632"/>
    </source>
</evidence>
<sequence length="208" mass="22543">MTVHALKKVAAIVFIASIVAMYGLPHSANASEPTVSDLYQQPAENDESASEETTTQNDVENDGSIDALPGTEEVASDNESLVFDALRAFLALAAVIALLYLILMLVKKRQSALQAKGGLQSISGLPLGQQRSIQVVKAGSKILVVGVGQQVELLAEINDPEDIRFFMEQQEGSEDESFTASFTTKLEKLKQQRKQMSSSWKKNNGDSK</sequence>
<evidence type="ECO:0000256" key="7">
    <source>
        <dbReference type="SAM" id="Phobius"/>
    </source>
</evidence>
<feature type="region of interest" description="Disordered" evidence="6">
    <location>
        <begin position="40"/>
        <end position="70"/>
    </location>
</feature>
<evidence type="ECO:0000256" key="3">
    <source>
        <dbReference type="ARBA" id="ARBA00022692"/>
    </source>
</evidence>
<comment type="subcellular location">
    <subcellularLocation>
        <location evidence="1">Cell membrane</location>
    </subcellularLocation>
</comment>
<evidence type="ECO:0000256" key="5">
    <source>
        <dbReference type="ARBA" id="ARBA00023136"/>
    </source>
</evidence>
<dbReference type="EMBL" id="SNYJ01000007">
    <property type="protein sequence ID" value="TDQ39659.1"/>
    <property type="molecule type" value="Genomic_DNA"/>
</dbReference>
<name>A0A4R6U509_9BACI</name>
<reference evidence="9 10" key="1">
    <citation type="submission" date="2019-03" db="EMBL/GenBank/DDBJ databases">
        <title>Genomic Encyclopedia of Type Strains, Phase IV (KMG-IV): sequencing the most valuable type-strain genomes for metagenomic binning, comparative biology and taxonomic classification.</title>
        <authorList>
            <person name="Goeker M."/>
        </authorList>
    </citation>
    <scope>NUCLEOTIDE SEQUENCE [LARGE SCALE GENOMIC DNA]</scope>
    <source>
        <strain evidence="9 10">DSM 28697</strain>
    </source>
</reference>
<dbReference type="GO" id="GO:0044781">
    <property type="term" value="P:bacterial-type flagellum organization"/>
    <property type="evidence" value="ECO:0007669"/>
    <property type="project" value="InterPro"/>
</dbReference>
<feature type="chain" id="PRO_5020296607" evidence="8">
    <location>
        <begin position="31"/>
        <end position="208"/>
    </location>
</feature>
<keyword evidence="9" id="KW-0969">Cilium</keyword>
<keyword evidence="10" id="KW-1185">Reference proteome</keyword>
<dbReference type="GO" id="GO:0016020">
    <property type="term" value="C:membrane"/>
    <property type="evidence" value="ECO:0007669"/>
    <property type="project" value="InterPro"/>
</dbReference>
<evidence type="ECO:0000256" key="6">
    <source>
        <dbReference type="SAM" id="MobiDB-lite"/>
    </source>
</evidence>
<organism evidence="9 10">
    <name type="scientific">Aureibacillus halotolerans</name>
    <dbReference type="NCBI Taxonomy" id="1508390"/>
    <lineage>
        <taxon>Bacteria</taxon>
        <taxon>Bacillati</taxon>
        <taxon>Bacillota</taxon>
        <taxon>Bacilli</taxon>
        <taxon>Bacillales</taxon>
        <taxon>Bacillaceae</taxon>
        <taxon>Aureibacillus</taxon>
    </lineage>
</organism>
<feature type="signal peptide" evidence="8">
    <location>
        <begin position="1"/>
        <end position="30"/>
    </location>
</feature>
<keyword evidence="2" id="KW-1003">Cell membrane</keyword>
<keyword evidence="9" id="KW-0966">Cell projection</keyword>
<dbReference type="Proteomes" id="UP000295632">
    <property type="component" value="Unassembled WGS sequence"/>
</dbReference>
<proteinExistence type="predicted"/>
<keyword evidence="9" id="KW-0282">Flagellum</keyword>
<evidence type="ECO:0000256" key="1">
    <source>
        <dbReference type="ARBA" id="ARBA00004236"/>
    </source>
</evidence>
<evidence type="ECO:0000256" key="4">
    <source>
        <dbReference type="ARBA" id="ARBA00022989"/>
    </source>
</evidence>
<keyword evidence="3 7" id="KW-0812">Transmembrane</keyword>
<feature type="transmembrane region" description="Helical" evidence="7">
    <location>
        <begin position="85"/>
        <end position="106"/>
    </location>
</feature>
<dbReference type="AlphaFoldDB" id="A0A4R6U509"/>
<accession>A0A4R6U509</accession>
<dbReference type="InterPro" id="IPR022781">
    <property type="entry name" value="Flagellar_biosynth_FliO"/>
</dbReference>
<comment type="caution">
    <text evidence="9">The sequence shown here is derived from an EMBL/GenBank/DDBJ whole genome shotgun (WGS) entry which is preliminary data.</text>
</comment>
<keyword evidence="5 7" id="KW-0472">Membrane</keyword>
<protein>
    <submittedName>
        <fullName evidence="9">Flagellar protein FliO/FliZ</fullName>
    </submittedName>
</protein>
<gene>
    <name evidence="9" type="ORF">EV213_10726</name>
</gene>
<keyword evidence="4 7" id="KW-1133">Transmembrane helix</keyword>
<evidence type="ECO:0000256" key="2">
    <source>
        <dbReference type="ARBA" id="ARBA00022475"/>
    </source>
</evidence>
<dbReference type="Pfam" id="PF04347">
    <property type="entry name" value="FliO"/>
    <property type="match status" value="1"/>
</dbReference>
<evidence type="ECO:0000256" key="8">
    <source>
        <dbReference type="SAM" id="SignalP"/>
    </source>
</evidence>
<evidence type="ECO:0000313" key="9">
    <source>
        <dbReference type="EMBL" id="TDQ39659.1"/>
    </source>
</evidence>